<dbReference type="EMBL" id="CP121196">
    <property type="protein sequence ID" value="XBH16447.1"/>
    <property type="molecule type" value="Genomic_DNA"/>
</dbReference>
<feature type="transmembrane region" description="Helical" evidence="6">
    <location>
        <begin position="85"/>
        <end position="106"/>
    </location>
</feature>
<feature type="transmembrane region" description="Helical" evidence="6">
    <location>
        <begin position="112"/>
        <end position="136"/>
    </location>
</feature>
<evidence type="ECO:0000256" key="3">
    <source>
        <dbReference type="ARBA" id="ARBA00022692"/>
    </source>
</evidence>
<organism evidence="7">
    <name type="scientific">Telmatobacter sp. DSM 110680</name>
    <dbReference type="NCBI Taxonomy" id="3036704"/>
    <lineage>
        <taxon>Bacteria</taxon>
        <taxon>Pseudomonadati</taxon>
        <taxon>Acidobacteriota</taxon>
        <taxon>Terriglobia</taxon>
        <taxon>Terriglobales</taxon>
        <taxon>Acidobacteriaceae</taxon>
        <taxon>Telmatobacter</taxon>
    </lineage>
</organism>
<keyword evidence="4 6" id="KW-1133">Transmembrane helix</keyword>
<keyword evidence="3 6" id="KW-0812">Transmembrane</keyword>
<gene>
    <name evidence="7" type="ORF">P8935_17970</name>
</gene>
<evidence type="ECO:0008006" key="8">
    <source>
        <dbReference type="Google" id="ProtNLM"/>
    </source>
</evidence>
<protein>
    <recommendedName>
        <fullName evidence="8">ATP synthase I chain</fullName>
    </recommendedName>
</protein>
<comment type="subcellular location">
    <subcellularLocation>
        <location evidence="1">Cell membrane</location>
        <topology evidence="1">Multi-pass membrane protein</topology>
    </subcellularLocation>
</comment>
<reference evidence="7" key="1">
    <citation type="submission" date="2023-03" db="EMBL/GenBank/DDBJ databases">
        <title>Edaphobacter sp.</title>
        <authorList>
            <person name="Huber K.J."/>
            <person name="Papendorf J."/>
            <person name="Pilke C."/>
            <person name="Bunk B."/>
            <person name="Sproeer C."/>
            <person name="Pester M."/>
        </authorList>
    </citation>
    <scope>NUCLEOTIDE SEQUENCE</scope>
    <source>
        <strain evidence="7">DSM 110680</strain>
    </source>
</reference>
<evidence type="ECO:0000256" key="4">
    <source>
        <dbReference type="ARBA" id="ARBA00022989"/>
    </source>
</evidence>
<feature type="transmembrane region" description="Helical" evidence="6">
    <location>
        <begin position="23"/>
        <end position="41"/>
    </location>
</feature>
<dbReference type="RefSeq" id="WP_348261676.1">
    <property type="nucleotide sequence ID" value="NZ_CP121196.1"/>
</dbReference>
<keyword evidence="2" id="KW-1003">Cell membrane</keyword>
<evidence type="ECO:0000256" key="5">
    <source>
        <dbReference type="ARBA" id="ARBA00023136"/>
    </source>
</evidence>
<dbReference type="InterPro" id="IPR005598">
    <property type="entry name" value="ATP_synth_I"/>
</dbReference>
<name>A0AAU7DEI8_9BACT</name>
<dbReference type="GO" id="GO:0005886">
    <property type="term" value="C:plasma membrane"/>
    <property type="evidence" value="ECO:0007669"/>
    <property type="project" value="UniProtKB-SubCell"/>
</dbReference>
<dbReference type="AlphaFoldDB" id="A0AAU7DEI8"/>
<dbReference type="Pfam" id="PF03899">
    <property type="entry name" value="ATP-synt_I"/>
    <property type="match status" value="1"/>
</dbReference>
<evidence type="ECO:0000256" key="1">
    <source>
        <dbReference type="ARBA" id="ARBA00004651"/>
    </source>
</evidence>
<accession>A0AAU7DEI8</accession>
<evidence type="ECO:0000313" key="7">
    <source>
        <dbReference type="EMBL" id="XBH16447.1"/>
    </source>
</evidence>
<proteinExistence type="predicted"/>
<evidence type="ECO:0000256" key="6">
    <source>
        <dbReference type="SAM" id="Phobius"/>
    </source>
</evidence>
<keyword evidence="5 6" id="KW-0472">Membrane</keyword>
<evidence type="ECO:0000256" key="2">
    <source>
        <dbReference type="ARBA" id="ARBA00022475"/>
    </source>
</evidence>
<sequence>MKQETHPLLELSNDAAEVMLQKAMRNSLIIGVVASIVILVASGWRNAAMLMTGALISAGSIFEWQRLARVIRAKLEDQKTPRSTAAVVVFFMLRLIIYAGAIYVSLKCFQGSAVALLCGLGLAALTIMWQALRLLLD</sequence>